<evidence type="ECO:0000313" key="2">
    <source>
        <dbReference type="EMBL" id="THH10447.1"/>
    </source>
</evidence>
<keyword evidence="3" id="KW-1185">Reference proteome</keyword>
<gene>
    <name evidence="2" type="ORF">EW145_g1321</name>
</gene>
<evidence type="ECO:0000256" key="1">
    <source>
        <dbReference type="SAM" id="SignalP"/>
    </source>
</evidence>
<comment type="caution">
    <text evidence="2">The sequence shown here is derived from an EMBL/GenBank/DDBJ whole genome shotgun (WGS) entry which is preliminary data.</text>
</comment>
<protein>
    <recommendedName>
        <fullName evidence="4">Hydrophobin</fullName>
    </recommendedName>
</protein>
<evidence type="ECO:0000313" key="3">
    <source>
        <dbReference type="Proteomes" id="UP000308199"/>
    </source>
</evidence>
<feature type="signal peptide" evidence="1">
    <location>
        <begin position="1"/>
        <end position="20"/>
    </location>
</feature>
<organism evidence="2 3">
    <name type="scientific">Phellinidium pouzarii</name>
    <dbReference type="NCBI Taxonomy" id="167371"/>
    <lineage>
        <taxon>Eukaryota</taxon>
        <taxon>Fungi</taxon>
        <taxon>Dikarya</taxon>
        <taxon>Basidiomycota</taxon>
        <taxon>Agaricomycotina</taxon>
        <taxon>Agaricomycetes</taxon>
        <taxon>Hymenochaetales</taxon>
        <taxon>Hymenochaetaceae</taxon>
        <taxon>Phellinidium</taxon>
    </lineage>
</organism>
<name>A0A4S4LFI8_9AGAM</name>
<dbReference type="EMBL" id="SGPK01000036">
    <property type="protein sequence ID" value="THH10447.1"/>
    <property type="molecule type" value="Genomic_DNA"/>
</dbReference>
<dbReference type="Proteomes" id="UP000308199">
    <property type="component" value="Unassembled WGS sequence"/>
</dbReference>
<evidence type="ECO:0008006" key="4">
    <source>
        <dbReference type="Google" id="ProtNLM"/>
    </source>
</evidence>
<sequence length="93" mass="9374">MLNKALISFIVLVAAKVALAAPQDLSSLPLIGDLCIASGSIPISVTDVLPLPILSCSGTCTPLGNVNATEIAGLESILDVLPLDILGTCSEST</sequence>
<proteinExistence type="predicted"/>
<accession>A0A4S4LFI8</accession>
<reference evidence="2 3" key="1">
    <citation type="submission" date="2019-02" db="EMBL/GenBank/DDBJ databases">
        <title>Genome sequencing of the rare red list fungi Phellinidium pouzarii.</title>
        <authorList>
            <person name="Buettner E."/>
            <person name="Kellner H."/>
        </authorList>
    </citation>
    <scope>NUCLEOTIDE SEQUENCE [LARGE SCALE GENOMIC DNA]</scope>
    <source>
        <strain evidence="2 3">DSM 108285</strain>
    </source>
</reference>
<feature type="chain" id="PRO_5020369259" description="Hydrophobin" evidence="1">
    <location>
        <begin position="21"/>
        <end position="93"/>
    </location>
</feature>
<keyword evidence="1" id="KW-0732">Signal</keyword>
<dbReference type="AlphaFoldDB" id="A0A4S4LFI8"/>